<gene>
    <name evidence="1" type="ORF">DFR87_06295</name>
</gene>
<dbReference type="Pfam" id="PF01874">
    <property type="entry name" value="CitG"/>
    <property type="match status" value="1"/>
</dbReference>
<dbReference type="Gene3D" id="1.10.4200.10">
    <property type="entry name" value="Triphosphoribosyl-dephospho-CoA protein"/>
    <property type="match status" value="1"/>
</dbReference>
<dbReference type="GO" id="GO:0005524">
    <property type="term" value="F:ATP binding"/>
    <property type="evidence" value="ECO:0007669"/>
    <property type="project" value="InterPro"/>
</dbReference>
<keyword evidence="2" id="KW-1185">Reference proteome</keyword>
<accession>A0A2U9ITM8</accession>
<dbReference type="KEGG" id="mhk:DFR87_06295"/>
<dbReference type="Proteomes" id="UP000247586">
    <property type="component" value="Chromosome"/>
</dbReference>
<dbReference type="PANTHER" id="PTHR42280">
    <property type="entry name" value="CITG FAMILY PROTEIN"/>
    <property type="match status" value="1"/>
</dbReference>
<protein>
    <submittedName>
        <fullName evidence="1">Triphosphoribosyl-dephospho-CoA synthase</fullName>
    </submittedName>
</protein>
<dbReference type="EMBL" id="CP029287">
    <property type="protein sequence ID" value="AWR99378.1"/>
    <property type="molecule type" value="Genomic_DNA"/>
</dbReference>
<dbReference type="InterPro" id="IPR002736">
    <property type="entry name" value="CitG"/>
</dbReference>
<evidence type="ECO:0000313" key="2">
    <source>
        <dbReference type="Proteomes" id="UP000247586"/>
    </source>
</evidence>
<dbReference type="STRING" id="1293036.GCA_001315825_02846"/>
<evidence type="ECO:0000313" key="1">
    <source>
        <dbReference type="EMBL" id="AWR99378.1"/>
    </source>
</evidence>
<dbReference type="GeneID" id="36834935"/>
<organism evidence="1 2">
    <name type="scientific">Metallosphaera hakonensis JCM 8857 = DSM 7519</name>
    <dbReference type="NCBI Taxonomy" id="1293036"/>
    <lineage>
        <taxon>Archaea</taxon>
        <taxon>Thermoproteota</taxon>
        <taxon>Thermoprotei</taxon>
        <taxon>Sulfolobales</taxon>
        <taxon>Sulfolobaceae</taxon>
        <taxon>Metallosphaera</taxon>
    </lineage>
</organism>
<proteinExistence type="predicted"/>
<dbReference type="RefSeq" id="WP_054837334.1">
    <property type="nucleotide sequence ID" value="NZ_CP029287.2"/>
</dbReference>
<dbReference type="PANTHER" id="PTHR42280:SF1">
    <property type="entry name" value="CITG FAMILY PROTEIN"/>
    <property type="match status" value="1"/>
</dbReference>
<sequence>MGTEELVDLYRFCSRVGLSLSVASIVEASIPKPGNASPFQDLETVAFRDIILSAMKLRESYTEACVRGYNRELPLMDLLYRVTDKRFALLGTAMLLLPLAYSSPTSRDLKALLTTSSQVIRSLGNEDWKWFKKSLEIISPSYLGKTEKMDYRQEDLSLWQVLNWSTMFDPVPREMVSGYPNSLDVFQILSARPCETFVSSAQFAFLHLLSRIPDGLISRKWGHRVAINVSSMARRILHCPLEHELEFFNEFLVRRKLNPGSTADLIASGIALYELHELYTHDFRSPLQRGCDRVT</sequence>
<dbReference type="AlphaFoldDB" id="A0A2U9ITM8"/>
<name>A0A2U9ITM8_9CREN</name>
<dbReference type="OrthoDB" id="85890at2157"/>
<reference evidence="1" key="1">
    <citation type="submission" date="2018-05" db="EMBL/GenBank/DDBJ databases">
        <title>Complete Genome Sequences of Extremely Thermoacidophilic, Metal-Mobilizing Type-Strain Members of the Archaeal Family Sulfolobaceae: Acidianus brierleyi DSM-1651T, Acidianus sulfidivorans DSM-18786T, Metallosphaera hakonensis DSM-7519T, and Metallosphaera prunae DSM-10039T.</title>
        <authorList>
            <person name="Counts J.A."/>
            <person name="Kelly R.M."/>
        </authorList>
    </citation>
    <scope>NUCLEOTIDE SEQUENCE [LARGE SCALE GENOMIC DNA]</scope>
    <source>
        <strain evidence="1">HO1-1</strain>
    </source>
</reference>
<dbReference type="GO" id="GO:0046917">
    <property type="term" value="F:triphosphoribosyl-dephospho-CoA synthase activity"/>
    <property type="evidence" value="ECO:0007669"/>
    <property type="project" value="InterPro"/>
</dbReference>